<sequence length="180" mass="20584">MNINQHDSSQYENVKGNLSSGKVKELSIESGNYDWLGDLSINDSITINFKDKSKISNGQGYSSLFNFQCQYDNNDNIKVEVNGYKDSDDKYGVKIYGFQRAIHADFLKSFTMNNFEFSDEDKRVFEALYISNVLNININEIKFSDGSNESQASGIRIDTYIDNIESISYNINISNCMFDR</sequence>
<accession>A0A366M9X9</accession>
<proteinExistence type="predicted"/>
<reference evidence="1 2" key="1">
    <citation type="submission" date="2018-06" db="EMBL/GenBank/DDBJ databases">
        <title>Genomic insight into two independent archaeal endosymbiosis events.</title>
        <authorList>
            <person name="Lind A.E."/>
            <person name="Lewis W.H."/>
            <person name="Spang A."/>
            <person name="Guy L."/>
            <person name="Embley M.T."/>
            <person name="Ettema T.J.G."/>
        </authorList>
    </citation>
    <scope>NUCLEOTIDE SEQUENCE [LARGE SCALE GENOMIC DNA]</scope>
    <source>
        <strain evidence="1">NOE</strain>
    </source>
</reference>
<keyword evidence="2" id="KW-1185">Reference proteome</keyword>
<dbReference type="EMBL" id="NIZT01000030">
    <property type="protein sequence ID" value="RBQ22975.1"/>
    <property type="molecule type" value="Genomic_DNA"/>
</dbReference>
<organism evidence="1 2">
    <name type="scientific">Candidatus Methanobinarius endosymbioticus</name>
    <dbReference type="NCBI Taxonomy" id="2006182"/>
    <lineage>
        <taxon>Archaea</taxon>
        <taxon>Methanobacteriati</taxon>
        <taxon>Methanobacteriota</taxon>
        <taxon>Methanomada group</taxon>
        <taxon>Methanobacteria</taxon>
        <taxon>Methanobacteriales</taxon>
        <taxon>Methanobacteriaceae</taxon>
        <taxon>Candidatus Methanobinarius</taxon>
    </lineage>
</organism>
<dbReference type="Proteomes" id="UP000253099">
    <property type="component" value="Unassembled WGS sequence"/>
</dbReference>
<gene>
    <name evidence="1" type="ORF">ALNOE001_12350</name>
</gene>
<comment type="caution">
    <text evidence="1">The sequence shown here is derived from an EMBL/GenBank/DDBJ whole genome shotgun (WGS) entry which is preliminary data.</text>
</comment>
<evidence type="ECO:0000313" key="2">
    <source>
        <dbReference type="Proteomes" id="UP000253099"/>
    </source>
</evidence>
<evidence type="ECO:0000313" key="1">
    <source>
        <dbReference type="EMBL" id="RBQ22975.1"/>
    </source>
</evidence>
<protein>
    <submittedName>
        <fullName evidence="1">Uncharacterized protein</fullName>
    </submittedName>
</protein>
<dbReference type="AlphaFoldDB" id="A0A366M9X9"/>
<name>A0A366M9X9_9EURY</name>